<feature type="transmembrane region" description="Helical" evidence="1">
    <location>
        <begin position="127"/>
        <end position="145"/>
    </location>
</feature>
<accession>A0A9W7ET25</accession>
<dbReference type="AlphaFoldDB" id="A0A9W7ET25"/>
<feature type="transmembrane region" description="Helical" evidence="1">
    <location>
        <begin position="89"/>
        <end position="112"/>
    </location>
</feature>
<evidence type="ECO:0000313" key="3">
    <source>
        <dbReference type="Proteomes" id="UP001165085"/>
    </source>
</evidence>
<dbReference type="OrthoDB" id="200146at2759"/>
<comment type="caution">
    <text evidence="2">The sequence shown here is derived from an EMBL/GenBank/DDBJ whole genome shotgun (WGS) entry which is preliminary data.</text>
</comment>
<gene>
    <name evidence="2" type="ORF">TrST_g3666</name>
</gene>
<keyword evidence="1" id="KW-0812">Transmembrane</keyword>
<evidence type="ECO:0000256" key="1">
    <source>
        <dbReference type="SAM" id="Phobius"/>
    </source>
</evidence>
<protein>
    <submittedName>
        <fullName evidence="2">Uncharacterized protein</fullName>
    </submittedName>
</protein>
<dbReference type="EMBL" id="BRXY01000348">
    <property type="protein sequence ID" value="GMH88895.1"/>
    <property type="molecule type" value="Genomic_DNA"/>
</dbReference>
<name>A0A9W7ET25_9STRA</name>
<keyword evidence="1" id="KW-1133">Transmembrane helix</keyword>
<reference evidence="3" key="1">
    <citation type="journal article" date="2023" name="Commun. Biol.">
        <title>Genome analysis of Parmales, the sister group of diatoms, reveals the evolutionary specialization of diatoms from phago-mixotrophs to photoautotrophs.</title>
        <authorList>
            <person name="Ban H."/>
            <person name="Sato S."/>
            <person name="Yoshikawa S."/>
            <person name="Yamada K."/>
            <person name="Nakamura Y."/>
            <person name="Ichinomiya M."/>
            <person name="Sato N."/>
            <person name="Blanc-Mathieu R."/>
            <person name="Endo H."/>
            <person name="Kuwata A."/>
            <person name="Ogata H."/>
        </authorList>
    </citation>
    <scope>NUCLEOTIDE SEQUENCE [LARGE SCALE GENOMIC DNA]</scope>
    <source>
        <strain evidence="3">NIES 3701</strain>
    </source>
</reference>
<keyword evidence="3" id="KW-1185">Reference proteome</keyword>
<evidence type="ECO:0000313" key="2">
    <source>
        <dbReference type="EMBL" id="GMH88895.1"/>
    </source>
</evidence>
<feature type="transmembrane region" description="Helical" evidence="1">
    <location>
        <begin position="29"/>
        <end position="53"/>
    </location>
</feature>
<sequence length="251" mass="27310">MMGQANPPALVAQVWGIPISQPNPEKVKLIKLVISVACAGAVFRLLLFIFAVVNSGDDVGFWSDTVGLAVSLSIPLCGYMGAKNNNKELICWFTGCNGLIFFVMFIDAVNYYRGSTADEEGRSGADVVPYSVVTIPGIILAALSFKYGAELNSKRDNILVRSAVPPVAFVQQPPLQPQQVVINVGSGGPAAAGYPQQYQQPQPFAPAQMQYQQQQQQQHLQFQQQPQQMQFQQQLQQPVVAHAVEASKNGF</sequence>
<feature type="transmembrane region" description="Helical" evidence="1">
    <location>
        <begin position="59"/>
        <end position="82"/>
    </location>
</feature>
<dbReference type="Proteomes" id="UP001165085">
    <property type="component" value="Unassembled WGS sequence"/>
</dbReference>
<proteinExistence type="predicted"/>
<keyword evidence="1" id="KW-0472">Membrane</keyword>
<organism evidence="2 3">
    <name type="scientific">Triparma strigata</name>
    <dbReference type="NCBI Taxonomy" id="1606541"/>
    <lineage>
        <taxon>Eukaryota</taxon>
        <taxon>Sar</taxon>
        <taxon>Stramenopiles</taxon>
        <taxon>Ochrophyta</taxon>
        <taxon>Bolidophyceae</taxon>
        <taxon>Parmales</taxon>
        <taxon>Triparmaceae</taxon>
        <taxon>Triparma</taxon>
    </lineage>
</organism>